<dbReference type="Proteomes" id="UP000679179">
    <property type="component" value="Unassembled WGS sequence"/>
</dbReference>
<gene>
    <name evidence="1" type="ORF">CPJCM30710_23040</name>
</gene>
<dbReference type="RefSeq" id="WP_212904331.1">
    <property type="nucleotide sequence ID" value="NZ_BOPZ01000020.1"/>
</dbReference>
<keyword evidence="2" id="KW-1185">Reference proteome</keyword>
<reference evidence="1" key="1">
    <citation type="submission" date="2021-03" db="EMBL/GenBank/DDBJ databases">
        <title>Taxonomic study of Clostridium polyendosporum from meadow-gley soil under rice.</title>
        <authorList>
            <person name="Kobayashi H."/>
            <person name="Tanizawa Y."/>
            <person name="Yagura M."/>
        </authorList>
    </citation>
    <scope>NUCLEOTIDE SEQUENCE</scope>
    <source>
        <strain evidence="1">JCM 30710</strain>
    </source>
</reference>
<accession>A0A919S1P4</accession>
<name>A0A919S1P4_9CLOT</name>
<dbReference type="EMBL" id="BOPZ01000020">
    <property type="protein sequence ID" value="GIM29638.1"/>
    <property type="molecule type" value="Genomic_DNA"/>
</dbReference>
<dbReference type="AlphaFoldDB" id="A0A919S1P4"/>
<organism evidence="1 2">
    <name type="scientific">Clostridium polyendosporum</name>
    <dbReference type="NCBI Taxonomy" id="69208"/>
    <lineage>
        <taxon>Bacteria</taxon>
        <taxon>Bacillati</taxon>
        <taxon>Bacillota</taxon>
        <taxon>Clostridia</taxon>
        <taxon>Eubacteriales</taxon>
        <taxon>Clostridiaceae</taxon>
        <taxon>Clostridium</taxon>
    </lineage>
</organism>
<proteinExistence type="predicted"/>
<comment type="caution">
    <text evidence="1">The sequence shown here is derived from an EMBL/GenBank/DDBJ whole genome shotgun (WGS) entry which is preliminary data.</text>
</comment>
<sequence>MIKNGIEIIGLSPQEEFTSISSPYSVPFSQGDYIFVSRRKHHIKELLKVSFDIVNLTYNEIVLKDKKILTFEGIKNYTLEYRDTHKKRITVTRTIPFNHFIELPPTVYDFDSFKILKMDGAFKNINGNMIYGNILLLIALISKKESLIMVSNEPKPDYDILSIDDTVNNNTYDNIDVKNLYLLKENNVDLVLDEKSDINILITENDNRLQPIENKEEDIEFIPEQPIVENNIVELDEEFM</sequence>
<evidence type="ECO:0000313" key="1">
    <source>
        <dbReference type="EMBL" id="GIM29638.1"/>
    </source>
</evidence>
<evidence type="ECO:0000313" key="2">
    <source>
        <dbReference type="Proteomes" id="UP000679179"/>
    </source>
</evidence>
<protein>
    <submittedName>
        <fullName evidence="1">Uncharacterized protein</fullName>
    </submittedName>
</protein>